<proteinExistence type="predicted"/>
<evidence type="ECO:0000313" key="3">
    <source>
        <dbReference type="Proteomes" id="UP000254711"/>
    </source>
</evidence>
<evidence type="ECO:0000313" key="2">
    <source>
        <dbReference type="EMBL" id="RDI98763.1"/>
    </source>
</evidence>
<comment type="caution">
    <text evidence="2">The sequence shown here is derived from an EMBL/GenBank/DDBJ whole genome shotgun (WGS) entry which is preliminary data.</text>
</comment>
<feature type="transmembrane region" description="Helical" evidence="1">
    <location>
        <begin position="25"/>
        <end position="43"/>
    </location>
</feature>
<keyword evidence="3" id="KW-1185">Reference proteome</keyword>
<dbReference type="RefSeq" id="WP_114824852.1">
    <property type="nucleotide sequence ID" value="NZ_QQSY01000002.1"/>
</dbReference>
<keyword evidence="1" id="KW-0812">Transmembrane</keyword>
<keyword evidence="1" id="KW-0472">Membrane</keyword>
<dbReference type="OrthoDB" id="1349101at2"/>
<name>A0A370K805_9GAMM</name>
<dbReference type="Proteomes" id="UP000254711">
    <property type="component" value="Unassembled WGS sequence"/>
</dbReference>
<accession>A0A370K805</accession>
<dbReference type="EMBL" id="QQSY01000002">
    <property type="protein sequence ID" value="RDI98763.1"/>
    <property type="molecule type" value="Genomic_DNA"/>
</dbReference>
<gene>
    <name evidence="2" type="ORF">DVT68_09620</name>
</gene>
<organism evidence="2 3">
    <name type="scientific">Dyella solisilvae</name>
    <dbReference type="NCBI Taxonomy" id="1920168"/>
    <lineage>
        <taxon>Bacteria</taxon>
        <taxon>Pseudomonadati</taxon>
        <taxon>Pseudomonadota</taxon>
        <taxon>Gammaproteobacteria</taxon>
        <taxon>Lysobacterales</taxon>
        <taxon>Rhodanobacteraceae</taxon>
        <taxon>Dyella</taxon>
    </lineage>
</organism>
<protein>
    <submittedName>
        <fullName evidence="2">Uncharacterized protein</fullName>
    </submittedName>
</protein>
<reference evidence="2 3" key="1">
    <citation type="submission" date="2018-07" db="EMBL/GenBank/DDBJ databases">
        <title>Dyella solisilvae sp. nov., isolated from the pine and broad-leaved mixed forest soil.</title>
        <authorList>
            <person name="Gao Z."/>
            <person name="Qiu L."/>
        </authorList>
    </citation>
    <scope>NUCLEOTIDE SEQUENCE [LARGE SCALE GENOMIC DNA]</scope>
    <source>
        <strain evidence="2 3">DHG54</strain>
    </source>
</reference>
<evidence type="ECO:0000256" key="1">
    <source>
        <dbReference type="SAM" id="Phobius"/>
    </source>
</evidence>
<sequence>MDSTSQAVYESRIERLEHSLRRTQWTVLGLLIAVIALGLSWYGGGGIAQRQITAKRVVVVDDSGAVRIRLGQDTQDTKRASRAAGVVLYDKTGHERGGMATMDNGRVALGLDAPNVPDGKESDRVGMMVDAKGHVMFAVADNQGIPVVMMKSADAGGTLQVMAATPDQKQVDVRTLGVKGDTQSTMGGG</sequence>
<keyword evidence="1" id="KW-1133">Transmembrane helix</keyword>
<dbReference type="AlphaFoldDB" id="A0A370K805"/>